<dbReference type="AlphaFoldDB" id="A0A550JHI7"/>
<evidence type="ECO:0000313" key="1">
    <source>
        <dbReference type="EMBL" id="TRO82653.1"/>
    </source>
</evidence>
<evidence type="ECO:0000313" key="2">
    <source>
        <dbReference type="Proteomes" id="UP000317155"/>
    </source>
</evidence>
<dbReference type="Proteomes" id="UP000317155">
    <property type="component" value="Unassembled WGS sequence"/>
</dbReference>
<comment type="caution">
    <text evidence="1">The sequence shown here is derived from an EMBL/GenBank/DDBJ whole genome shotgun (WGS) entry which is preliminary data.</text>
</comment>
<reference evidence="1 2" key="1">
    <citation type="submission" date="2019-07" db="EMBL/GenBank/DDBJ databases">
        <title>Insights of Desulfuromonas acetexigens electromicrobiology.</title>
        <authorList>
            <person name="Katuri K."/>
            <person name="Sapireddy V."/>
            <person name="Shaw D.R."/>
            <person name="Saikaly P."/>
        </authorList>
    </citation>
    <scope>NUCLEOTIDE SEQUENCE [LARGE SCALE GENOMIC DNA]</scope>
    <source>
        <strain evidence="1 2">2873</strain>
    </source>
</reference>
<dbReference type="EMBL" id="VJVV01000003">
    <property type="protein sequence ID" value="TRO82653.1"/>
    <property type="molecule type" value="Genomic_DNA"/>
</dbReference>
<gene>
    <name evidence="1" type="ORF">FL622_05570</name>
</gene>
<accession>A0A550JHI7</accession>
<keyword evidence="2" id="KW-1185">Reference proteome</keyword>
<name>A0A550JHI7_9BACT</name>
<sequence>MYDRNGSDPQEATCVEPLRRMVKGDLTLWRGLAGDCDRAAVAAALGVSQNEEDLCGYPGGVPTGYRIYPATAAAPYGVFVWYEEDRAVALQIHSFTPERPVLEQLGEPEAREISRMPGFKTQWIYAARGLTLHIDDDTGAVAWLYGYRPMSLDAYRASWLFRVEILRHRIQ</sequence>
<dbReference type="RefSeq" id="WP_092056852.1">
    <property type="nucleotide sequence ID" value="NZ_FOJJ01000023.1"/>
</dbReference>
<protein>
    <submittedName>
        <fullName evidence="1">Uncharacterized protein</fullName>
    </submittedName>
</protein>
<proteinExistence type="predicted"/>
<organism evidence="1 2">
    <name type="scientific">Trichloromonas acetexigens</name>
    <dbReference type="NCBI Taxonomy" id="38815"/>
    <lineage>
        <taxon>Bacteria</taxon>
        <taxon>Pseudomonadati</taxon>
        <taxon>Thermodesulfobacteriota</taxon>
        <taxon>Desulfuromonadia</taxon>
        <taxon>Desulfuromonadales</taxon>
        <taxon>Trichloromonadaceae</taxon>
        <taxon>Trichloromonas</taxon>
    </lineage>
</organism>